<comment type="caution">
    <text evidence="3">The sequence shown here is derived from an EMBL/GenBank/DDBJ whole genome shotgun (WGS) entry which is preliminary data.</text>
</comment>
<feature type="region of interest" description="Disordered" evidence="1">
    <location>
        <begin position="182"/>
        <end position="203"/>
    </location>
</feature>
<dbReference type="InterPro" id="IPR049770">
    <property type="entry name" value="OTU_Tudor"/>
</dbReference>
<name>A0A8B6DUI1_MYTGA</name>
<dbReference type="InterPro" id="IPR003323">
    <property type="entry name" value="OTU_dom"/>
</dbReference>
<evidence type="ECO:0000313" key="3">
    <source>
        <dbReference type="EMBL" id="VDI24531.1"/>
    </source>
</evidence>
<accession>A0A8B6DUI1</accession>
<feature type="compositionally biased region" description="Low complexity" evidence="1">
    <location>
        <begin position="615"/>
        <end position="625"/>
    </location>
</feature>
<dbReference type="Gene3D" id="3.90.70.80">
    <property type="match status" value="1"/>
</dbReference>
<feature type="compositionally biased region" description="Basic and acidic residues" evidence="1">
    <location>
        <begin position="592"/>
        <end position="602"/>
    </location>
</feature>
<dbReference type="AlphaFoldDB" id="A0A8B6DUI1"/>
<feature type="compositionally biased region" description="Polar residues" evidence="1">
    <location>
        <begin position="744"/>
        <end position="756"/>
    </location>
</feature>
<feature type="compositionally biased region" description="Polar residues" evidence="1">
    <location>
        <begin position="564"/>
        <end position="573"/>
    </location>
</feature>
<dbReference type="EC" id="3.4.19.12" evidence="3"/>
<sequence>MHYYVNSPGKSNQRSQKLSSMDSYLSTVGLWRKPIARDGFCLFRATSEQVYMTQAHYEKLYNLSKEFFYRLEGIDQDYVWTESDAMFSLSVICRHNFLVYEVPGCPPYLAIDNCFSENVMLCRIDATHLESVFPKSYVKELALCQSIVYDILYHGVYNFGEEEIKEAIQIIREQEGKQRKKSCRYSGTPCSSPDSSDSSCGSTGEQSPEKACILYNRHSSHSSEDTGIFIIKPPVPFRIAKALDPLIYRNTELDIWEEDKREARHKAIVYCPGDRCMIVSEEGKQLYHGHIQEVFDNKAVVAFIEELGERREVDVDRLRPDKSAKARSIIKHWQKRRMKAMTVEQNLPPRMTQPAALPPPLPLSNVQNDKQAVPVSNMPPPPPVTMAVPMQPPPVFHQPPLVAYGGPMMDQPPHPHMNVPVACLGMDGQPPPMPPHMMNGGAMVAYNGENGMMGQESMTNPVVYVPFMETIVPTEVNVDYPPSEDSRGLDLPLNDINTLRFFFNLGVSHYRTVSLLSHSMAASHNGITQGQSPIVLCQSAPVTKYKTSPSNGVDYAPVFSTFIQPTTHSPDNGNENDDRSSNISNDSGCEANKNDSEQDNVKNNEGSMIERNGNSSDMSISDSVSTPPPEIETSSDHGYKTVKRRKYFMYKNLKLIKPIKEIPNKYLDLLKYLSLEKSRCEGEPIILAPQNIPQPVNVGNMAHNQMPLSQCNSCNVNLNPSAQSFVPGKVPSGMVISNLPNSCSSQGNNSTINSKNSMPPPSSPSVHNACSSHTCLPNMPKPYVSPHNISFSHFHTIPFPAGQ</sequence>
<feature type="region of interest" description="Disordered" evidence="1">
    <location>
        <begin position="744"/>
        <end position="765"/>
    </location>
</feature>
<protein>
    <submittedName>
        <fullName evidence="3">OTU domain-containing protein 4</fullName>
        <ecNumber evidence="3">3.4.19.12</ecNumber>
    </submittedName>
</protein>
<evidence type="ECO:0000259" key="2">
    <source>
        <dbReference type="PROSITE" id="PS50802"/>
    </source>
</evidence>
<dbReference type="EMBL" id="UYJE01004046">
    <property type="protein sequence ID" value="VDI24531.1"/>
    <property type="molecule type" value="Genomic_DNA"/>
</dbReference>
<reference evidence="3" key="1">
    <citation type="submission" date="2018-11" db="EMBL/GenBank/DDBJ databases">
        <authorList>
            <person name="Alioto T."/>
            <person name="Alioto T."/>
        </authorList>
    </citation>
    <scope>NUCLEOTIDE SEQUENCE</scope>
</reference>
<keyword evidence="4" id="KW-1185">Reference proteome</keyword>
<dbReference type="SUPFAM" id="SSF63748">
    <property type="entry name" value="Tudor/PWWP/MBT"/>
    <property type="match status" value="1"/>
</dbReference>
<evidence type="ECO:0000256" key="1">
    <source>
        <dbReference type="SAM" id="MobiDB-lite"/>
    </source>
</evidence>
<dbReference type="CDD" id="cd20380">
    <property type="entry name" value="Tudor_TDRD13-like"/>
    <property type="match status" value="1"/>
</dbReference>
<dbReference type="OrthoDB" id="20273at2759"/>
<evidence type="ECO:0000313" key="4">
    <source>
        <dbReference type="Proteomes" id="UP000596742"/>
    </source>
</evidence>
<gene>
    <name evidence="3" type="ORF">MGAL_10B068996</name>
</gene>
<dbReference type="Proteomes" id="UP000596742">
    <property type="component" value="Unassembled WGS sequence"/>
</dbReference>
<proteinExistence type="predicted"/>
<organism evidence="3 4">
    <name type="scientific">Mytilus galloprovincialis</name>
    <name type="common">Mediterranean mussel</name>
    <dbReference type="NCBI Taxonomy" id="29158"/>
    <lineage>
        <taxon>Eukaryota</taxon>
        <taxon>Metazoa</taxon>
        <taxon>Spiralia</taxon>
        <taxon>Lophotrochozoa</taxon>
        <taxon>Mollusca</taxon>
        <taxon>Bivalvia</taxon>
        <taxon>Autobranchia</taxon>
        <taxon>Pteriomorphia</taxon>
        <taxon>Mytilida</taxon>
        <taxon>Mytiloidea</taxon>
        <taxon>Mytilidae</taxon>
        <taxon>Mytilinae</taxon>
        <taxon>Mytilus</taxon>
    </lineage>
</organism>
<feature type="compositionally biased region" description="Low complexity" evidence="1">
    <location>
        <begin position="186"/>
        <end position="203"/>
    </location>
</feature>
<dbReference type="GO" id="GO:0004843">
    <property type="term" value="F:cysteine-type deubiquitinase activity"/>
    <property type="evidence" value="ECO:0007669"/>
    <property type="project" value="UniProtKB-EC"/>
</dbReference>
<feature type="domain" description="OTU" evidence="2">
    <location>
        <begin position="30"/>
        <end position="135"/>
    </location>
</feature>
<dbReference type="PROSITE" id="PS50802">
    <property type="entry name" value="OTU"/>
    <property type="match status" value="1"/>
</dbReference>
<keyword evidence="3" id="KW-0378">Hydrolase</keyword>
<feature type="region of interest" description="Disordered" evidence="1">
    <location>
        <begin position="564"/>
        <end position="638"/>
    </location>
</feature>